<dbReference type="Proteomes" id="UP001055439">
    <property type="component" value="Chromosome 4"/>
</dbReference>
<keyword evidence="1" id="KW-0812">Transmembrane</keyword>
<reference evidence="2" key="1">
    <citation type="submission" date="2022-05" db="EMBL/GenBank/DDBJ databases">
        <title>The Musa troglodytarum L. genome provides insights into the mechanism of non-climacteric behaviour and enrichment of carotenoids.</title>
        <authorList>
            <person name="Wang J."/>
        </authorList>
    </citation>
    <scope>NUCLEOTIDE SEQUENCE</scope>
    <source>
        <tissue evidence="2">Leaf</tissue>
    </source>
</reference>
<protein>
    <submittedName>
        <fullName evidence="2">Uncharacterized protein</fullName>
    </submittedName>
</protein>
<feature type="transmembrane region" description="Helical" evidence="1">
    <location>
        <begin position="92"/>
        <end position="112"/>
    </location>
</feature>
<evidence type="ECO:0000313" key="3">
    <source>
        <dbReference type="Proteomes" id="UP001055439"/>
    </source>
</evidence>
<accession>A0A9E7FLE5</accession>
<dbReference type="AlphaFoldDB" id="A0A9E7FLE5"/>
<name>A0A9E7FLE5_9LILI</name>
<proteinExistence type="predicted"/>
<evidence type="ECO:0000256" key="1">
    <source>
        <dbReference type="SAM" id="Phobius"/>
    </source>
</evidence>
<evidence type="ECO:0000313" key="2">
    <source>
        <dbReference type="EMBL" id="URD96291.1"/>
    </source>
</evidence>
<organism evidence="2 3">
    <name type="scientific">Musa troglodytarum</name>
    <name type="common">fe'i banana</name>
    <dbReference type="NCBI Taxonomy" id="320322"/>
    <lineage>
        <taxon>Eukaryota</taxon>
        <taxon>Viridiplantae</taxon>
        <taxon>Streptophyta</taxon>
        <taxon>Embryophyta</taxon>
        <taxon>Tracheophyta</taxon>
        <taxon>Spermatophyta</taxon>
        <taxon>Magnoliopsida</taxon>
        <taxon>Liliopsida</taxon>
        <taxon>Zingiberales</taxon>
        <taxon>Musaceae</taxon>
        <taxon>Musa</taxon>
    </lineage>
</organism>
<keyword evidence="1" id="KW-1133">Transmembrane helix</keyword>
<gene>
    <name evidence="2" type="ORF">MUK42_32300</name>
</gene>
<dbReference type="EMBL" id="CP097506">
    <property type="protein sequence ID" value="URD96291.1"/>
    <property type="molecule type" value="Genomic_DNA"/>
</dbReference>
<sequence>MPRKVEDAVGRRADSTCHRLCDGHNLGHAITGLCPTTTYRSTVYAMRTSLVALNSARENEFILRTFIVAGPAAGCRLPVGASQMGRSGSVPALLFLLLIVICCAAVAASSTVDALNEEVGVNLAATKSSARVHVSIDVPRQPTRSPACSSASSVASNASVFLQGLMHTRRYAHATITGRPREEALNVLEIL</sequence>
<dbReference type="OrthoDB" id="1886938at2759"/>
<keyword evidence="3" id="KW-1185">Reference proteome</keyword>
<keyword evidence="1" id="KW-0472">Membrane</keyword>